<dbReference type="Proteomes" id="UP000444174">
    <property type="component" value="Unassembled WGS sequence"/>
</dbReference>
<evidence type="ECO:0000256" key="3">
    <source>
        <dbReference type="ARBA" id="ARBA00022801"/>
    </source>
</evidence>
<dbReference type="Gene3D" id="3.30.540.10">
    <property type="entry name" value="Fructose-1,6-Bisphosphatase, subunit A, domain 1"/>
    <property type="match status" value="1"/>
</dbReference>
<dbReference type="PANTHER" id="PTHR20854:SF4">
    <property type="entry name" value="INOSITOL-1-MONOPHOSPHATASE-RELATED"/>
    <property type="match status" value="1"/>
</dbReference>
<name>A0A843YKX6_9RHOB</name>
<dbReference type="GO" id="GO:0007165">
    <property type="term" value="P:signal transduction"/>
    <property type="evidence" value="ECO:0007669"/>
    <property type="project" value="TreeGrafter"/>
</dbReference>
<keyword evidence="2 5" id="KW-0479">Metal-binding</keyword>
<keyword evidence="3" id="KW-0378">Hydrolase</keyword>
<gene>
    <name evidence="6" type="ORF">GFB49_16525</name>
</gene>
<organism evidence="6 7">
    <name type="scientific">Tritonibacter litoralis</name>
    <dbReference type="NCBI Taxonomy" id="2662264"/>
    <lineage>
        <taxon>Bacteria</taxon>
        <taxon>Pseudomonadati</taxon>
        <taxon>Pseudomonadota</taxon>
        <taxon>Alphaproteobacteria</taxon>
        <taxon>Rhodobacterales</taxon>
        <taxon>Paracoccaceae</taxon>
        <taxon>Tritonibacter</taxon>
    </lineage>
</organism>
<reference evidence="6 7" key="1">
    <citation type="submission" date="2019-10" db="EMBL/GenBank/DDBJ databases">
        <title>Epibacterium sp. nov., isolated from seawater.</title>
        <authorList>
            <person name="Zhang X."/>
            <person name="Li N."/>
        </authorList>
    </citation>
    <scope>NUCLEOTIDE SEQUENCE [LARGE SCALE GENOMIC DNA]</scope>
    <source>
        <strain evidence="6 7">SM1979</strain>
    </source>
</reference>
<dbReference type="SUPFAM" id="SSF56655">
    <property type="entry name" value="Carbohydrate phosphatase"/>
    <property type="match status" value="1"/>
</dbReference>
<dbReference type="GO" id="GO:0008934">
    <property type="term" value="F:inositol monophosphate 1-phosphatase activity"/>
    <property type="evidence" value="ECO:0007669"/>
    <property type="project" value="TreeGrafter"/>
</dbReference>
<feature type="binding site" evidence="5">
    <location>
        <position position="88"/>
    </location>
    <ligand>
        <name>Mg(2+)</name>
        <dbReference type="ChEBI" id="CHEBI:18420"/>
        <label>1</label>
        <note>catalytic</note>
    </ligand>
</feature>
<feature type="binding site" evidence="5">
    <location>
        <position position="86"/>
    </location>
    <ligand>
        <name>Mg(2+)</name>
        <dbReference type="ChEBI" id="CHEBI:18420"/>
        <label>1</label>
        <note>catalytic</note>
    </ligand>
</feature>
<evidence type="ECO:0000256" key="5">
    <source>
        <dbReference type="PIRSR" id="PIRSR600760-2"/>
    </source>
</evidence>
<dbReference type="EMBL" id="WIBF01000012">
    <property type="protein sequence ID" value="MQQ10074.1"/>
    <property type="molecule type" value="Genomic_DNA"/>
</dbReference>
<accession>A0A843YKX6</accession>
<dbReference type="GO" id="GO:0046872">
    <property type="term" value="F:metal ion binding"/>
    <property type="evidence" value="ECO:0007669"/>
    <property type="project" value="UniProtKB-KW"/>
</dbReference>
<evidence type="ECO:0000313" key="7">
    <source>
        <dbReference type="Proteomes" id="UP000444174"/>
    </source>
</evidence>
<dbReference type="PANTHER" id="PTHR20854">
    <property type="entry name" value="INOSITOL MONOPHOSPHATASE"/>
    <property type="match status" value="1"/>
</dbReference>
<dbReference type="Pfam" id="PF00459">
    <property type="entry name" value="Inositol_P"/>
    <property type="match status" value="1"/>
</dbReference>
<keyword evidence="7" id="KW-1185">Reference proteome</keyword>
<dbReference type="AlphaFoldDB" id="A0A843YKX6"/>
<evidence type="ECO:0000256" key="2">
    <source>
        <dbReference type="ARBA" id="ARBA00022723"/>
    </source>
</evidence>
<feature type="binding site" evidence="5">
    <location>
        <position position="216"/>
    </location>
    <ligand>
        <name>Mg(2+)</name>
        <dbReference type="ChEBI" id="CHEBI:18420"/>
        <label>1</label>
        <note>catalytic</note>
    </ligand>
</feature>
<protein>
    <submittedName>
        <fullName evidence="6">Inositol monophosphatase</fullName>
    </submittedName>
</protein>
<comment type="similarity">
    <text evidence="1">Belongs to the inositol monophosphatase superfamily.</text>
</comment>
<dbReference type="InterPro" id="IPR020583">
    <property type="entry name" value="Inositol_monoP_metal-BS"/>
</dbReference>
<sequence>MDLKMTDRTQFVRSLAEEAAQLALKLRRDQGADFIQAKGHQDFVTFADRAVEELIRARIEEAFPGEDVLGEEEGQTGDGPRLWVVDPIDGTANYMRGGADWAVSIAYAEDGVLRHAAICAPELDVTIWSEKGAGSWTRHDGQERALALSTCDDVRAGTLMLGWSGRQPVPSHLETIQNALGAGMEYRRNGSAVISLLAVAMGRAEGYWERYVNPWDVFAMWLILEEAGAVIETLPVLDYIGSPKHFLAMVPQLETELRAIVGTLPPVD</sequence>
<dbReference type="Gene3D" id="3.40.190.80">
    <property type="match status" value="1"/>
</dbReference>
<comment type="cofactor">
    <cofactor evidence="5">
        <name>Mg(2+)</name>
        <dbReference type="ChEBI" id="CHEBI:18420"/>
    </cofactor>
</comment>
<comment type="caution">
    <text evidence="6">The sequence shown here is derived from an EMBL/GenBank/DDBJ whole genome shotgun (WGS) entry which is preliminary data.</text>
</comment>
<dbReference type="PRINTS" id="PR00377">
    <property type="entry name" value="IMPHPHTASES"/>
</dbReference>
<dbReference type="InterPro" id="IPR000760">
    <property type="entry name" value="Inositol_monophosphatase-like"/>
</dbReference>
<dbReference type="GO" id="GO:0006020">
    <property type="term" value="P:inositol metabolic process"/>
    <property type="evidence" value="ECO:0007669"/>
    <property type="project" value="TreeGrafter"/>
</dbReference>
<feature type="binding site" evidence="5">
    <location>
        <position position="71"/>
    </location>
    <ligand>
        <name>Mg(2+)</name>
        <dbReference type="ChEBI" id="CHEBI:18420"/>
        <label>1</label>
        <note>catalytic</note>
    </ligand>
</feature>
<keyword evidence="4 5" id="KW-0460">Magnesium</keyword>
<evidence type="ECO:0000313" key="6">
    <source>
        <dbReference type="EMBL" id="MQQ10074.1"/>
    </source>
</evidence>
<evidence type="ECO:0000256" key="4">
    <source>
        <dbReference type="ARBA" id="ARBA00022842"/>
    </source>
</evidence>
<dbReference type="PROSITE" id="PS00629">
    <property type="entry name" value="IMP_1"/>
    <property type="match status" value="1"/>
</dbReference>
<evidence type="ECO:0000256" key="1">
    <source>
        <dbReference type="ARBA" id="ARBA00009759"/>
    </source>
</evidence>
<feature type="binding site" evidence="5">
    <location>
        <position position="89"/>
    </location>
    <ligand>
        <name>Mg(2+)</name>
        <dbReference type="ChEBI" id="CHEBI:18420"/>
        <label>1</label>
        <note>catalytic</note>
    </ligand>
</feature>
<proteinExistence type="inferred from homology"/>